<dbReference type="EMBL" id="JPRP01000005">
    <property type="protein sequence ID" value="KFE97510.1"/>
    <property type="molecule type" value="Genomic_DNA"/>
</dbReference>
<proteinExistence type="predicted"/>
<evidence type="ECO:0000313" key="2">
    <source>
        <dbReference type="Proteomes" id="UP000028713"/>
    </source>
</evidence>
<gene>
    <name evidence="1" type="ORF">IX39_19715</name>
</gene>
<dbReference type="Proteomes" id="UP000028713">
    <property type="component" value="Unassembled WGS sequence"/>
</dbReference>
<accession>A0A085YZ97</accession>
<dbReference type="OrthoDB" id="1265007at2"/>
<sequence length="99" mass="12078">MKNSGLIRKLQSLIEKNLYLSKSQIRGKFGQANGYCDNHIWFFKEPSYIRILKNEIGFIFEEDIVVDIFIAQYFLGREFRNVFYYEYKDPKYKVYNFLY</sequence>
<reference evidence="1 2" key="1">
    <citation type="submission" date="2014-07" db="EMBL/GenBank/DDBJ databases">
        <title>Genome of Chryseobacterium formosense LMG 24722.</title>
        <authorList>
            <person name="Pipes S.E."/>
            <person name="Stropko S.J."/>
            <person name="Newman J.D."/>
        </authorList>
    </citation>
    <scope>NUCLEOTIDE SEQUENCE [LARGE SCALE GENOMIC DNA]</scope>
    <source>
        <strain evidence="1 2">LMG 24722</strain>
    </source>
</reference>
<evidence type="ECO:0000313" key="1">
    <source>
        <dbReference type="EMBL" id="KFE97510.1"/>
    </source>
</evidence>
<dbReference type="RefSeq" id="WP_034679467.1">
    <property type="nucleotide sequence ID" value="NZ_FPAP01000003.1"/>
</dbReference>
<comment type="caution">
    <text evidence="1">The sequence shown here is derived from an EMBL/GenBank/DDBJ whole genome shotgun (WGS) entry which is preliminary data.</text>
</comment>
<dbReference type="AlphaFoldDB" id="A0A085YZ97"/>
<organism evidence="1 2">
    <name type="scientific">Chryseobacterium formosense</name>
    <dbReference type="NCBI Taxonomy" id="236814"/>
    <lineage>
        <taxon>Bacteria</taxon>
        <taxon>Pseudomonadati</taxon>
        <taxon>Bacteroidota</taxon>
        <taxon>Flavobacteriia</taxon>
        <taxon>Flavobacteriales</taxon>
        <taxon>Weeksellaceae</taxon>
        <taxon>Chryseobacterium group</taxon>
        <taxon>Chryseobacterium</taxon>
    </lineage>
</organism>
<name>A0A085YZ97_9FLAO</name>
<keyword evidence="2" id="KW-1185">Reference proteome</keyword>
<protein>
    <submittedName>
        <fullName evidence="1">Uncharacterized protein</fullName>
    </submittedName>
</protein>